<evidence type="ECO:0000259" key="1">
    <source>
        <dbReference type="Pfam" id="PF00501"/>
    </source>
</evidence>
<feature type="domain" description="AMP-dependent synthetase/ligase" evidence="1">
    <location>
        <begin position="42"/>
        <end position="422"/>
    </location>
</feature>
<proteinExistence type="predicted"/>
<dbReference type="InterPro" id="IPR045851">
    <property type="entry name" value="AMP-bd_C_sf"/>
</dbReference>
<evidence type="ECO:0000313" key="4">
    <source>
        <dbReference type="Proteomes" id="UP001610444"/>
    </source>
</evidence>
<dbReference type="InterPro" id="IPR000873">
    <property type="entry name" value="AMP-dep_synth/lig_dom"/>
</dbReference>
<feature type="domain" description="AMP-binding enzyme C-terminal" evidence="2">
    <location>
        <begin position="476"/>
        <end position="558"/>
    </location>
</feature>
<dbReference type="RefSeq" id="XP_070897522.1">
    <property type="nucleotide sequence ID" value="XM_071048231.1"/>
</dbReference>
<dbReference type="Gene3D" id="3.30.300.30">
    <property type="match status" value="1"/>
</dbReference>
<name>A0ABR4K422_9EURO</name>
<dbReference type="InterPro" id="IPR042099">
    <property type="entry name" value="ANL_N_sf"/>
</dbReference>
<reference evidence="3 4" key="1">
    <citation type="submission" date="2024-07" db="EMBL/GenBank/DDBJ databases">
        <title>Section-level genome sequencing and comparative genomics of Aspergillus sections Usti and Cavernicolus.</title>
        <authorList>
            <consortium name="Lawrence Berkeley National Laboratory"/>
            <person name="Nybo J.L."/>
            <person name="Vesth T.C."/>
            <person name="Theobald S."/>
            <person name="Frisvad J.C."/>
            <person name="Larsen T.O."/>
            <person name="Kjaerboelling I."/>
            <person name="Rothschild-Mancinelli K."/>
            <person name="Lyhne E.K."/>
            <person name="Kogle M.E."/>
            <person name="Barry K."/>
            <person name="Clum A."/>
            <person name="Na H."/>
            <person name="Ledsgaard L."/>
            <person name="Lin J."/>
            <person name="Lipzen A."/>
            <person name="Kuo A."/>
            <person name="Riley R."/>
            <person name="Mondo S."/>
            <person name="LaButti K."/>
            <person name="Haridas S."/>
            <person name="Pangalinan J."/>
            <person name="Salamov A.A."/>
            <person name="Simmons B.A."/>
            <person name="Magnuson J.K."/>
            <person name="Chen J."/>
            <person name="Drula E."/>
            <person name="Henrissat B."/>
            <person name="Wiebenga A."/>
            <person name="Lubbers R.J."/>
            <person name="Gomes A.C."/>
            <person name="Macurrencykelacurrency M.R."/>
            <person name="Stajich J."/>
            <person name="Grigoriev I.V."/>
            <person name="Mortensen U.H."/>
            <person name="De vries R.P."/>
            <person name="Baker S.E."/>
            <person name="Andersen M.R."/>
        </authorList>
    </citation>
    <scope>NUCLEOTIDE SEQUENCE [LARGE SCALE GENOMIC DNA]</scope>
    <source>
        <strain evidence="3 4">CBS 756.74</strain>
    </source>
</reference>
<dbReference type="SUPFAM" id="SSF56801">
    <property type="entry name" value="Acetyl-CoA synthetase-like"/>
    <property type="match status" value="1"/>
</dbReference>
<dbReference type="CDD" id="cd05911">
    <property type="entry name" value="Firefly_Luc_like"/>
    <property type="match status" value="1"/>
</dbReference>
<evidence type="ECO:0000313" key="3">
    <source>
        <dbReference type="EMBL" id="KAL2847075.1"/>
    </source>
</evidence>
<accession>A0ABR4K422</accession>
<keyword evidence="4" id="KW-1185">Reference proteome</keyword>
<dbReference type="Pfam" id="PF00501">
    <property type="entry name" value="AMP-binding"/>
    <property type="match status" value="1"/>
</dbReference>
<gene>
    <name evidence="3" type="ORF">BJX68DRAFT_276942</name>
</gene>
<dbReference type="EMBL" id="JBFXLR010000030">
    <property type="protein sequence ID" value="KAL2847075.1"/>
    <property type="molecule type" value="Genomic_DNA"/>
</dbReference>
<protein>
    <recommendedName>
        <fullName evidence="5">Phenylacetyl-CoA ligase</fullName>
    </recommendedName>
</protein>
<organism evidence="3 4">
    <name type="scientific">Aspergillus pseudodeflectus</name>
    <dbReference type="NCBI Taxonomy" id="176178"/>
    <lineage>
        <taxon>Eukaryota</taxon>
        <taxon>Fungi</taxon>
        <taxon>Dikarya</taxon>
        <taxon>Ascomycota</taxon>
        <taxon>Pezizomycotina</taxon>
        <taxon>Eurotiomycetes</taxon>
        <taxon>Eurotiomycetidae</taxon>
        <taxon>Eurotiales</taxon>
        <taxon>Aspergillaceae</taxon>
        <taxon>Aspergillus</taxon>
        <taxon>Aspergillus subgen. Nidulantes</taxon>
    </lineage>
</organism>
<dbReference type="InterPro" id="IPR020845">
    <property type="entry name" value="AMP-binding_CS"/>
</dbReference>
<comment type="caution">
    <text evidence="3">The sequence shown here is derived from an EMBL/GenBank/DDBJ whole genome shotgun (WGS) entry which is preliminary data.</text>
</comment>
<evidence type="ECO:0008006" key="5">
    <source>
        <dbReference type="Google" id="ProtNLM"/>
    </source>
</evidence>
<dbReference type="PROSITE" id="PS00455">
    <property type="entry name" value="AMP_BINDING"/>
    <property type="match status" value="1"/>
</dbReference>
<dbReference type="PANTHER" id="PTHR24096:SF422">
    <property type="entry name" value="BCDNA.GH02901"/>
    <property type="match status" value="1"/>
</dbReference>
<dbReference type="Gene3D" id="3.40.50.12780">
    <property type="entry name" value="N-terminal domain of ligase-like"/>
    <property type="match status" value="1"/>
</dbReference>
<sequence length="579" mass="63866">MPFTTPKSVPPLPFDPPDSIPVAEFVLGDRQYNPHACQISRPSFVCGVTGRSFSQTSLRHRVESLSKGFSQRLGWHPNGGTEWYKVVGIYSLNAIDYMTVAWAIHRLGGIVTPISSAYSVDEVTEQLRCSGARALFTCASLLSRARDAARAVGLAPSSIFLIDVAGEDRPGATPGQDRVETVDDLVSLGERSADLEPLQWGPGQAAKQVAFLCYSSGTSGLPKGVMISHKNVIANVLQLGVYEQSQRADNFRDVALGVLPQNHIYALVVICHASVYRGDEVVILPRYDFKRMLQVIDKFSIRTLYLVPSILLDLLRHHDELNNYSLKSVVNIMTGASSLSTESWNRLQRRYPQWTLRQGYGLTECATVVSSTHKDDIVDGSSGYLIPGVECRLVTPDGVDIETYNVSGELLVRSPSVALGYLNNDNATKETFQDGWLRTGDEAMFKLGPRGNEHIVIVDRIKELIKVNGIQVSPAELEAQLYEHPAVAEAAVVPIYDERAGEVPKAFVVRHSASADNKDADLLKESLMSLVRAKKAKYKWLRGGVEFVDALPKNSTGKILRRKLRDEAQRSDRRDGAKM</sequence>
<evidence type="ECO:0000259" key="2">
    <source>
        <dbReference type="Pfam" id="PF13193"/>
    </source>
</evidence>
<dbReference type="InterPro" id="IPR025110">
    <property type="entry name" value="AMP-bd_C"/>
</dbReference>
<dbReference type="Proteomes" id="UP001610444">
    <property type="component" value="Unassembled WGS sequence"/>
</dbReference>
<dbReference type="PANTHER" id="PTHR24096">
    <property type="entry name" value="LONG-CHAIN-FATTY-ACID--COA LIGASE"/>
    <property type="match status" value="1"/>
</dbReference>
<dbReference type="GeneID" id="98163395"/>
<dbReference type="Pfam" id="PF13193">
    <property type="entry name" value="AMP-binding_C"/>
    <property type="match status" value="1"/>
</dbReference>